<sequence>MFSEMLIKRCIWAARTQCRLYKTANPGVGKRLKILKEENPDLSKMRIKESDFEDSEMDIMNAGVLRKDYEREHQKVLKRIEFQRVERKYFNKIQSPNFLLWSEKEQIRQMYESQPDKWTFERLSQSFPATPDVIKKIVKAQWKMKDSNSVRKHDSRVLANWKQFQEQKLVLPPHVSSHLSKFTARDRSLPPKECTDVVLADRGSEVKALSTKSSEFADIIRDYGRKEEHSTGGTQESGGSNWFPSGPGETYVLNIQNEQAKKRNQHLTLSEMKMSGKITPSQSTSLHKTQTEGVTSDQDTCKPTTGVINPSDFSTIPQRAYADSSSVKQIDEPPDEIPMKIIIPKKQVGKRGLSTK</sequence>
<feature type="region of interest" description="Disordered" evidence="1">
    <location>
        <begin position="291"/>
        <end position="314"/>
    </location>
</feature>
<accession>A0A0K8SGB5</accession>
<proteinExistence type="predicted"/>
<feature type="compositionally biased region" description="Polar residues" evidence="1">
    <location>
        <begin position="231"/>
        <end position="243"/>
    </location>
</feature>
<reference evidence="2" key="1">
    <citation type="submission" date="2014-09" db="EMBL/GenBank/DDBJ databases">
        <authorList>
            <person name="Magalhaes I.L.F."/>
            <person name="Oliveira U."/>
            <person name="Santos F.R."/>
            <person name="Vidigal T.H.D.A."/>
            <person name="Brescovit A.D."/>
            <person name="Santos A.J."/>
        </authorList>
    </citation>
    <scope>NUCLEOTIDE SEQUENCE</scope>
</reference>
<evidence type="ECO:0000313" key="2">
    <source>
        <dbReference type="EMBL" id="JAG52333.1"/>
    </source>
</evidence>
<name>A0A0K8SGB5_LYGHE</name>
<dbReference type="PANTHER" id="PTHR13475">
    <property type="entry name" value="NEUGRIN"/>
    <property type="match status" value="1"/>
</dbReference>
<dbReference type="PANTHER" id="PTHR13475:SF3">
    <property type="entry name" value="NEUGRIN"/>
    <property type="match status" value="1"/>
</dbReference>
<dbReference type="InterPro" id="IPR010487">
    <property type="entry name" value="NGRN/Rrg9"/>
</dbReference>
<dbReference type="EMBL" id="GBRD01013493">
    <property type="protein sequence ID" value="JAG52333.1"/>
    <property type="molecule type" value="Transcribed_RNA"/>
</dbReference>
<protein>
    <submittedName>
        <fullName evidence="2">Uncharacterized protein</fullName>
    </submittedName>
</protein>
<feature type="region of interest" description="Disordered" evidence="1">
    <location>
        <begin position="226"/>
        <end position="249"/>
    </location>
</feature>
<evidence type="ECO:0000256" key="1">
    <source>
        <dbReference type="SAM" id="MobiDB-lite"/>
    </source>
</evidence>
<dbReference type="GO" id="GO:0005634">
    <property type="term" value="C:nucleus"/>
    <property type="evidence" value="ECO:0007669"/>
    <property type="project" value="TreeGrafter"/>
</dbReference>
<dbReference type="Pfam" id="PF06413">
    <property type="entry name" value="Neugrin"/>
    <property type="match status" value="1"/>
</dbReference>
<dbReference type="AlphaFoldDB" id="A0A0K8SGB5"/>
<organism evidence="2">
    <name type="scientific">Lygus hesperus</name>
    <name type="common">Western plant bug</name>
    <dbReference type="NCBI Taxonomy" id="30085"/>
    <lineage>
        <taxon>Eukaryota</taxon>
        <taxon>Metazoa</taxon>
        <taxon>Ecdysozoa</taxon>
        <taxon>Arthropoda</taxon>
        <taxon>Hexapoda</taxon>
        <taxon>Insecta</taxon>
        <taxon>Pterygota</taxon>
        <taxon>Neoptera</taxon>
        <taxon>Paraneoptera</taxon>
        <taxon>Hemiptera</taxon>
        <taxon>Heteroptera</taxon>
        <taxon>Panheteroptera</taxon>
        <taxon>Cimicomorpha</taxon>
        <taxon>Miridae</taxon>
        <taxon>Mirini</taxon>
        <taxon>Lygus</taxon>
    </lineage>
</organism>